<evidence type="ECO:0000313" key="3">
    <source>
        <dbReference type="Proteomes" id="UP000449846"/>
    </source>
</evidence>
<keyword evidence="3" id="KW-1185">Reference proteome</keyword>
<keyword evidence="1" id="KW-1133">Transmembrane helix</keyword>
<name>A0A844HKL0_9RHOB</name>
<accession>A0A844HKL0</accession>
<proteinExistence type="predicted"/>
<dbReference type="AlphaFoldDB" id="A0A844HKL0"/>
<dbReference type="InterPro" id="IPR036514">
    <property type="entry name" value="SGNH_hydro_sf"/>
</dbReference>
<feature type="transmembrane region" description="Helical" evidence="1">
    <location>
        <begin position="30"/>
        <end position="49"/>
    </location>
</feature>
<gene>
    <name evidence="2" type="ORF">GL300_03755</name>
</gene>
<sequence>MRYIFLIGLALVTAGLLLLAFRWRGGALPRLGLVVLAIAILLGGAWRLMPQAMPRHDDGADVRALYQEPRVLPQGPQRIYHLGHSLVGRDMPAMLAQLAGHDYALQLGWGAALSEHFKGPEAVNGFDQENATPHYRDAHQALASGEYDAFVMTEMVSLRDAILYKDSLAAVGKWSAEAVAGNPDIDLFLYESWHNLKDQPDWLQRIPGDLDGLWSQLLWSAARGVGRPVWLIPAGQVMARLVTEAESSGGIAELKRREDLFSDDIHVNDLGVYLVALTHYAVIYGKSPVGLPYQLKLADGSDARAPSAELARRMQETVWQVVTSQPLTGL</sequence>
<keyword evidence="1" id="KW-0812">Transmembrane</keyword>
<dbReference type="Gene3D" id="3.40.50.1110">
    <property type="entry name" value="SGNH hydrolase"/>
    <property type="match status" value="1"/>
</dbReference>
<dbReference type="EMBL" id="WMIG01000001">
    <property type="protein sequence ID" value="MTH58321.1"/>
    <property type="molecule type" value="Genomic_DNA"/>
</dbReference>
<organism evidence="2 3">
    <name type="scientific">Paracoccus litorisediminis</name>
    <dbReference type="NCBI Taxonomy" id="2006130"/>
    <lineage>
        <taxon>Bacteria</taxon>
        <taxon>Pseudomonadati</taxon>
        <taxon>Pseudomonadota</taxon>
        <taxon>Alphaproteobacteria</taxon>
        <taxon>Rhodobacterales</taxon>
        <taxon>Paracoccaceae</taxon>
        <taxon>Paracoccus</taxon>
    </lineage>
</organism>
<comment type="caution">
    <text evidence="2">The sequence shown here is derived from an EMBL/GenBank/DDBJ whole genome shotgun (WGS) entry which is preliminary data.</text>
</comment>
<dbReference type="GO" id="GO:0016788">
    <property type="term" value="F:hydrolase activity, acting on ester bonds"/>
    <property type="evidence" value="ECO:0007669"/>
    <property type="project" value="UniProtKB-ARBA"/>
</dbReference>
<reference evidence="2 3" key="1">
    <citation type="submission" date="2019-11" db="EMBL/GenBank/DDBJ databases">
        <authorList>
            <person name="Dong K."/>
        </authorList>
    </citation>
    <scope>NUCLEOTIDE SEQUENCE [LARGE SCALE GENOMIC DNA]</scope>
    <source>
        <strain evidence="2 3">NBRC 112902</strain>
    </source>
</reference>
<evidence type="ECO:0000256" key="1">
    <source>
        <dbReference type="SAM" id="Phobius"/>
    </source>
</evidence>
<dbReference type="Proteomes" id="UP000449846">
    <property type="component" value="Unassembled WGS sequence"/>
</dbReference>
<protein>
    <submittedName>
        <fullName evidence="2">Uncharacterized protein</fullName>
    </submittedName>
</protein>
<keyword evidence="1" id="KW-0472">Membrane</keyword>
<dbReference type="RefSeq" id="WP_155038205.1">
    <property type="nucleotide sequence ID" value="NZ_JBHGCD010000001.1"/>
</dbReference>
<evidence type="ECO:0000313" key="2">
    <source>
        <dbReference type="EMBL" id="MTH58321.1"/>
    </source>
</evidence>
<dbReference type="OrthoDB" id="8883291at2"/>